<feature type="disulfide bond" evidence="20">
    <location>
        <begin position="125"/>
        <end position="152"/>
    </location>
</feature>
<dbReference type="PANTHER" id="PTHR46393:SF7">
    <property type="entry name" value="COMPLEMENT C2"/>
    <property type="match status" value="1"/>
</dbReference>
<dbReference type="PROSITE" id="PS50240">
    <property type="entry name" value="TRYPSIN_DOM"/>
    <property type="match status" value="1"/>
</dbReference>
<feature type="active site" description="Charge relay system" evidence="19">
    <location>
        <position position="615"/>
    </location>
</feature>
<dbReference type="GO" id="GO:0016020">
    <property type="term" value="C:membrane"/>
    <property type="evidence" value="ECO:0007669"/>
    <property type="project" value="UniProtKB-SubCell"/>
</dbReference>
<dbReference type="Gene3D" id="2.40.10.10">
    <property type="entry name" value="Trypsin-like serine proteases"/>
    <property type="match status" value="1"/>
</dbReference>
<evidence type="ECO:0000256" key="11">
    <source>
        <dbReference type="ARBA" id="ARBA00022737"/>
    </source>
</evidence>
<dbReference type="CDD" id="cd00190">
    <property type="entry name" value="Tryp_SPc"/>
    <property type="match status" value="1"/>
</dbReference>
<evidence type="ECO:0000256" key="5">
    <source>
        <dbReference type="ARBA" id="ARBA00004613"/>
    </source>
</evidence>
<dbReference type="PROSITE" id="PS00135">
    <property type="entry name" value="TRYPSIN_SER"/>
    <property type="match status" value="1"/>
</dbReference>
<keyword evidence="8 20" id="KW-0768">Sushi</keyword>
<evidence type="ECO:0000256" key="16">
    <source>
        <dbReference type="ARBA" id="ARBA00023157"/>
    </source>
</evidence>
<evidence type="ECO:0000256" key="6">
    <source>
        <dbReference type="ARBA" id="ARBA00022525"/>
    </source>
</evidence>
<evidence type="ECO:0000256" key="17">
    <source>
        <dbReference type="ARBA" id="ARBA00023180"/>
    </source>
</evidence>
<feature type="disulfide bond" evidence="20">
    <location>
        <begin position="183"/>
        <end position="210"/>
    </location>
</feature>
<dbReference type="GO" id="GO:0006508">
    <property type="term" value="P:proteolysis"/>
    <property type="evidence" value="ECO:0007669"/>
    <property type="project" value="UniProtKB-KW"/>
</dbReference>
<dbReference type="PRINTS" id="PR00722">
    <property type="entry name" value="CHYMOTRYPSIN"/>
</dbReference>
<evidence type="ECO:0000256" key="12">
    <source>
        <dbReference type="ARBA" id="ARBA00022801"/>
    </source>
</evidence>
<evidence type="ECO:0000256" key="10">
    <source>
        <dbReference type="ARBA" id="ARBA00022729"/>
    </source>
</evidence>
<dbReference type="GO" id="GO:0005576">
    <property type="term" value="C:extracellular region"/>
    <property type="evidence" value="ECO:0007669"/>
    <property type="project" value="UniProtKB-SubCell"/>
</dbReference>
<dbReference type="FunFam" id="2.40.10.10:FF:000054">
    <property type="entry name" value="Complement C1r subcomponent"/>
    <property type="match status" value="1"/>
</dbReference>
<keyword evidence="12 21" id="KW-0378">Hydrolase</keyword>
<evidence type="ECO:0000256" key="20">
    <source>
        <dbReference type="PROSITE-ProRule" id="PRU00302"/>
    </source>
</evidence>
<dbReference type="Pfam" id="PF00089">
    <property type="entry name" value="Trypsin"/>
    <property type="match status" value="1"/>
</dbReference>
<evidence type="ECO:0000256" key="4">
    <source>
        <dbReference type="ARBA" id="ARBA00004370"/>
    </source>
</evidence>
<keyword evidence="7" id="KW-0399">Innate immunity</keyword>
<dbReference type="SMART" id="SM00327">
    <property type="entry name" value="VWA"/>
    <property type="match status" value="1"/>
</dbReference>
<dbReference type="Pfam" id="PF00084">
    <property type="entry name" value="Sushi"/>
    <property type="match status" value="4"/>
</dbReference>
<dbReference type="InterPro" id="IPR043504">
    <property type="entry name" value="Peptidase_S1_PA_chymotrypsin"/>
</dbReference>
<keyword evidence="11" id="KW-0677">Repeat</keyword>
<dbReference type="GO" id="GO:0004252">
    <property type="term" value="F:serine-type endopeptidase activity"/>
    <property type="evidence" value="ECO:0007669"/>
    <property type="project" value="InterPro"/>
</dbReference>
<comment type="cofactor">
    <cofactor evidence="2">
        <name>Mg(2+)</name>
        <dbReference type="ChEBI" id="CHEBI:18420"/>
    </cofactor>
</comment>
<keyword evidence="10 22" id="KW-0732">Signal</keyword>
<dbReference type="FunFam" id="2.40.10.10:FF:000068">
    <property type="entry name" value="transmembrane protease serine 2"/>
    <property type="match status" value="1"/>
</dbReference>
<feature type="active site" description="Charge relay system" evidence="19">
    <location>
        <position position="792"/>
    </location>
</feature>
<dbReference type="InterPro" id="IPR001254">
    <property type="entry name" value="Trypsin_dom"/>
</dbReference>
<feature type="domain" description="Sushi" evidence="25">
    <location>
        <begin position="28"/>
        <end position="90"/>
    </location>
</feature>
<organism evidence="26">
    <name type="scientific">Hasarius adansoni</name>
    <dbReference type="NCBI Taxonomy" id="243517"/>
    <lineage>
        <taxon>Eukaryota</taxon>
        <taxon>Metazoa</taxon>
        <taxon>Ecdysozoa</taxon>
        <taxon>Arthropoda</taxon>
        <taxon>Chelicerata</taxon>
        <taxon>Arachnida</taxon>
        <taxon>Araneae</taxon>
        <taxon>Araneomorphae</taxon>
        <taxon>Entelegynae</taxon>
        <taxon>Dionycha</taxon>
        <taxon>Salticidae</taxon>
        <taxon>Salticinae</taxon>
        <taxon>Salticoida</taxon>
        <taxon>Hasariini</taxon>
        <taxon>Hasarius</taxon>
    </lineage>
</organism>
<evidence type="ECO:0000256" key="9">
    <source>
        <dbReference type="ARBA" id="ARBA00022670"/>
    </source>
</evidence>
<evidence type="ECO:0000256" key="3">
    <source>
        <dbReference type="ARBA" id="ARBA00004241"/>
    </source>
</evidence>
<evidence type="ECO:0000256" key="21">
    <source>
        <dbReference type="RuleBase" id="RU363034"/>
    </source>
</evidence>
<dbReference type="SUPFAM" id="SSF50494">
    <property type="entry name" value="Trypsin-like serine proteases"/>
    <property type="match status" value="1"/>
</dbReference>
<sequence length="847" mass="96363">MKRRKLCLWLQFFLGHFMLEFTYCAPNIYCESPPFIPHGTVSGIESTGNYLPYDEVEIQCDPGYKYSGTTEFILCEEDGKWEEDFGACVEIFCDPPEPPANGTIPELLNSNLTLFPFNFGITYECIQGYRLFGGDSWRFCNKNGWSGKTPHCKEIRCPDPGVPEHGDREGNSFQVGSKVRFRCFTGYNLLGSFERFCMPNGQWTGELARCDDPGNYCPNPGTPIDGFKNGASYDIGDKVSYRCQPGYILLGSEVRECLSNKTWSGTEAKCMAPYDFDNYAQMTEMLKFKVTEKFDDGNREQKQSHEAEISTFATLILGDKIEPDYQMMQHGLMNKHAFQKPSEDIDSISSFRTIDVNNQRRLILHFAFDVSGSVGSYYLRKSIEFAKAIVRKIGISRDGSRASAVVFSSKAETVFYPMQIETEEEVLKYLDNITFTGGGTSASSAFALIKENIELEEESYYFDRNNKEDVVFFITDGKINMGGNPEMEAKILKERNIDIYCIGITGDPRLETLYKIASTSKYGNVERSNVFILQNYATLSHLIQEITNGTLDFSECGLGLENIDVGNQEVTQNEENRNDPWPWMAALFFLISKDTYQIQCGGTIIKENFILTAAHCMFRKDKRRQILHLRPKEEIIVKIGLFSLNDESKVQEFGVQRIFIHEKYDPGNYSVQLYDYDIAILELDGSIVYDRRIRPICLPPRDLAENSHLYSFKEFGWAGGWGHNGVLIPYNPYSLSMQLNNSPNLKQLRIPIQSNERCSKSLEKKLDPTFFTDRMFCAGTGETGVDTCLGDSGGPLMQSQMNSEGFLYWTQVGIVSWGIGCGMEDMYGFYTHVQKLRSWIDEIIYTQ</sequence>
<dbReference type="PROSITE" id="PS00134">
    <property type="entry name" value="TRYPSIN_HIS"/>
    <property type="match status" value="1"/>
</dbReference>
<keyword evidence="9 21" id="KW-0645">Protease</keyword>
<gene>
    <name evidence="26" type="primary">CFB2</name>
</gene>
<keyword evidence="16 20" id="KW-1015">Disulfide bond</keyword>
<dbReference type="Pfam" id="PF00092">
    <property type="entry name" value="VWA"/>
    <property type="match status" value="1"/>
</dbReference>
<dbReference type="InterPro" id="IPR009003">
    <property type="entry name" value="Peptidase_S1_PA"/>
</dbReference>
<dbReference type="FunFam" id="2.10.70.10:FF:000011">
    <property type="entry name" value="CUB and sushi domain-containing protein 3 isoform A"/>
    <property type="match status" value="1"/>
</dbReference>
<keyword evidence="6" id="KW-0964">Secreted</keyword>
<evidence type="ECO:0000256" key="15">
    <source>
        <dbReference type="ARBA" id="ARBA00023136"/>
    </source>
</evidence>
<feature type="domain" description="Peptidase S1" evidence="24">
    <location>
        <begin position="564"/>
        <end position="845"/>
    </location>
</feature>
<dbReference type="Gene3D" id="3.40.50.410">
    <property type="entry name" value="von Willebrand factor, type A domain"/>
    <property type="match status" value="1"/>
</dbReference>
<keyword evidence="15" id="KW-0472">Membrane</keyword>
<evidence type="ECO:0000259" key="24">
    <source>
        <dbReference type="PROSITE" id="PS50240"/>
    </source>
</evidence>
<dbReference type="CDD" id="cd00033">
    <property type="entry name" value="CCP"/>
    <property type="match status" value="4"/>
</dbReference>
<dbReference type="GO" id="GO:0009986">
    <property type="term" value="C:cell surface"/>
    <property type="evidence" value="ECO:0007669"/>
    <property type="project" value="UniProtKB-SubCell"/>
</dbReference>
<reference evidence="26" key="1">
    <citation type="journal article" date="2015" name="Dev. Comp. Immunol.">
        <title>Evolution of the complement system in protostomes revealed by de novo transcriptome analysis of six species of Arthropoda.</title>
        <authorList>
            <person name="Sekiguchi R."/>
            <person name="Nonaka M."/>
        </authorList>
    </citation>
    <scope>NUCLEOTIDE SEQUENCE</scope>
</reference>
<evidence type="ECO:0000259" key="25">
    <source>
        <dbReference type="PROSITE" id="PS50923"/>
    </source>
</evidence>
<evidence type="ECO:0000313" key="26">
    <source>
        <dbReference type="EMBL" id="BAR45591.1"/>
    </source>
</evidence>
<evidence type="ECO:0000256" key="2">
    <source>
        <dbReference type="ARBA" id="ARBA00001946"/>
    </source>
</evidence>
<evidence type="ECO:0000259" key="23">
    <source>
        <dbReference type="PROSITE" id="PS50234"/>
    </source>
</evidence>
<evidence type="ECO:0000256" key="19">
    <source>
        <dbReference type="PIRSR" id="PIRSR001154-1"/>
    </source>
</evidence>
<feature type="active site" description="Charge relay system" evidence="19">
    <location>
        <position position="677"/>
    </location>
</feature>
<dbReference type="PROSITE" id="PS50923">
    <property type="entry name" value="SUSHI"/>
    <property type="match status" value="4"/>
</dbReference>
<feature type="domain" description="Sushi" evidence="25">
    <location>
        <begin position="91"/>
        <end position="154"/>
    </location>
</feature>
<dbReference type="InterPro" id="IPR036465">
    <property type="entry name" value="vWFA_dom_sf"/>
</dbReference>
<dbReference type="SUPFAM" id="SSF57535">
    <property type="entry name" value="Complement control module/SCR domain"/>
    <property type="match status" value="4"/>
</dbReference>
<keyword evidence="17" id="KW-0325">Glycoprotein</keyword>
<keyword evidence="13 21" id="KW-0720">Serine protease</keyword>
<dbReference type="SUPFAM" id="SSF53300">
    <property type="entry name" value="vWA-like"/>
    <property type="match status" value="1"/>
</dbReference>
<dbReference type="InterPro" id="IPR033116">
    <property type="entry name" value="TRYPSIN_SER"/>
</dbReference>
<evidence type="ECO:0000256" key="14">
    <source>
        <dbReference type="ARBA" id="ARBA00022859"/>
    </source>
</evidence>
<dbReference type="GO" id="GO:0032991">
    <property type="term" value="C:protein-containing complex"/>
    <property type="evidence" value="ECO:0007669"/>
    <property type="project" value="UniProtKB-ARBA"/>
</dbReference>
<feature type="chain" id="PRO_5002419839" description="C3/C5 convertase" evidence="22">
    <location>
        <begin position="25"/>
        <end position="847"/>
    </location>
</feature>
<feature type="signal peptide" evidence="22">
    <location>
        <begin position="1"/>
        <end position="24"/>
    </location>
</feature>
<feature type="domain" description="Sushi" evidence="25">
    <location>
        <begin position="155"/>
        <end position="212"/>
    </location>
</feature>
<dbReference type="InterPro" id="IPR018114">
    <property type="entry name" value="TRYPSIN_HIS"/>
</dbReference>
<comment type="subcellular location">
    <subcellularLocation>
        <location evidence="3">Cell surface</location>
    </subcellularLocation>
    <subcellularLocation>
        <location evidence="4">Membrane</location>
    </subcellularLocation>
    <subcellularLocation>
        <location evidence="5">Secreted</location>
    </subcellularLocation>
</comment>
<dbReference type="InterPro" id="IPR035976">
    <property type="entry name" value="Sushi/SCR/CCP_sf"/>
</dbReference>
<feature type="domain" description="VWFA" evidence="23">
    <location>
        <begin position="363"/>
        <end position="546"/>
    </location>
</feature>
<evidence type="ECO:0000256" key="7">
    <source>
        <dbReference type="ARBA" id="ARBA00022588"/>
    </source>
</evidence>
<dbReference type="InterPro" id="IPR002035">
    <property type="entry name" value="VWF_A"/>
</dbReference>
<evidence type="ECO:0000256" key="1">
    <source>
        <dbReference type="ARBA" id="ARBA00001936"/>
    </source>
</evidence>
<proteinExistence type="evidence at transcript level"/>
<dbReference type="CDD" id="cd01450">
    <property type="entry name" value="vWFA_subfamily_ECM"/>
    <property type="match status" value="1"/>
</dbReference>
<evidence type="ECO:0000256" key="22">
    <source>
        <dbReference type="SAM" id="SignalP"/>
    </source>
</evidence>
<dbReference type="PROSITE" id="PS50234">
    <property type="entry name" value="VWFA"/>
    <property type="match status" value="1"/>
</dbReference>
<dbReference type="SMART" id="SM00020">
    <property type="entry name" value="Tryp_SPc"/>
    <property type="match status" value="1"/>
</dbReference>
<dbReference type="EMBL" id="LC009012">
    <property type="protein sequence ID" value="BAR45591.1"/>
    <property type="molecule type" value="mRNA"/>
</dbReference>
<comment type="cofactor">
    <cofactor evidence="1">
        <name>Mn(2+)</name>
        <dbReference type="ChEBI" id="CHEBI:29035"/>
    </cofactor>
</comment>
<evidence type="ECO:0000256" key="18">
    <source>
        <dbReference type="ARBA" id="ARBA00029636"/>
    </source>
</evidence>
<feature type="disulfide bond" evidence="20">
    <location>
        <begin position="243"/>
        <end position="270"/>
    </location>
</feature>
<dbReference type="PANTHER" id="PTHR46393">
    <property type="entry name" value="SUSHI DOMAIN-CONTAINING PROTEIN"/>
    <property type="match status" value="1"/>
</dbReference>
<accession>A0A0E4FJ16</accession>
<protein>
    <recommendedName>
        <fullName evidence="18">C3/C5 convertase</fullName>
    </recommendedName>
</protein>
<name>A0A0E4FJ16_9ARAC</name>
<evidence type="ECO:0000256" key="8">
    <source>
        <dbReference type="ARBA" id="ARBA00022659"/>
    </source>
</evidence>
<dbReference type="InterPro" id="IPR001314">
    <property type="entry name" value="Peptidase_S1A"/>
</dbReference>
<dbReference type="InterPro" id="IPR011360">
    <property type="entry name" value="Compl_C2_B"/>
</dbReference>
<dbReference type="Gene3D" id="2.10.70.10">
    <property type="entry name" value="Complement Module, domain 1"/>
    <property type="match status" value="4"/>
</dbReference>
<dbReference type="PIRSF" id="PIRSF001154">
    <property type="entry name" value="Compl_C2_B"/>
    <property type="match status" value="1"/>
</dbReference>
<dbReference type="AlphaFoldDB" id="A0A0E4FJ16"/>
<dbReference type="GO" id="GO:0006956">
    <property type="term" value="P:complement activation"/>
    <property type="evidence" value="ECO:0007669"/>
    <property type="project" value="InterPro"/>
</dbReference>
<comment type="caution">
    <text evidence="20">Lacks conserved residue(s) required for the propagation of feature annotation.</text>
</comment>
<dbReference type="GO" id="GO:0045087">
    <property type="term" value="P:innate immune response"/>
    <property type="evidence" value="ECO:0007669"/>
    <property type="project" value="UniProtKB-KW"/>
</dbReference>
<keyword evidence="14" id="KW-0391">Immunity</keyword>
<feature type="domain" description="Sushi" evidence="25">
    <location>
        <begin position="215"/>
        <end position="272"/>
    </location>
</feature>
<evidence type="ECO:0000256" key="13">
    <source>
        <dbReference type="ARBA" id="ARBA00022825"/>
    </source>
</evidence>
<dbReference type="SMART" id="SM00032">
    <property type="entry name" value="CCP"/>
    <property type="match status" value="4"/>
</dbReference>
<dbReference type="InterPro" id="IPR000436">
    <property type="entry name" value="Sushi_SCR_CCP_dom"/>
</dbReference>